<dbReference type="AlphaFoldDB" id="K9UJ23"/>
<dbReference type="RefSeq" id="WP_015160571.1">
    <property type="nucleotide sequence ID" value="NC_019697.1"/>
</dbReference>
<evidence type="ECO:0000256" key="1">
    <source>
        <dbReference type="SAM" id="Phobius"/>
    </source>
</evidence>
<gene>
    <name evidence="2" type="ORF">Cha6605_3449</name>
</gene>
<dbReference type="KEGG" id="cmp:Cha6605_3449"/>
<evidence type="ECO:0000313" key="3">
    <source>
        <dbReference type="Proteomes" id="UP000010366"/>
    </source>
</evidence>
<feature type="transmembrane region" description="Helical" evidence="1">
    <location>
        <begin position="58"/>
        <end position="82"/>
    </location>
</feature>
<evidence type="ECO:0000313" key="2">
    <source>
        <dbReference type="EMBL" id="AFY94441.1"/>
    </source>
</evidence>
<feature type="transmembrane region" description="Helical" evidence="1">
    <location>
        <begin position="12"/>
        <end position="38"/>
    </location>
</feature>
<accession>K9UJ23</accession>
<dbReference type="HOGENOM" id="CLU_1831551_0_0_3"/>
<dbReference type="Proteomes" id="UP000010366">
    <property type="component" value="Chromosome"/>
</dbReference>
<keyword evidence="1" id="KW-0812">Transmembrane</keyword>
<organism evidence="2 3">
    <name type="scientific">Chamaesiphon minutus (strain ATCC 27169 / PCC 6605)</name>
    <dbReference type="NCBI Taxonomy" id="1173020"/>
    <lineage>
        <taxon>Bacteria</taxon>
        <taxon>Bacillati</taxon>
        <taxon>Cyanobacteriota</taxon>
        <taxon>Cyanophyceae</taxon>
        <taxon>Gomontiellales</taxon>
        <taxon>Chamaesiphonaceae</taxon>
        <taxon>Chamaesiphon</taxon>
    </lineage>
</organism>
<dbReference type="STRING" id="1173020.Cha6605_3449"/>
<reference evidence="2 3" key="1">
    <citation type="submission" date="2012-05" db="EMBL/GenBank/DDBJ databases">
        <title>Finished chromosome of genome of Chamaesiphon sp. PCC 6605.</title>
        <authorList>
            <consortium name="US DOE Joint Genome Institute"/>
            <person name="Gugger M."/>
            <person name="Coursin T."/>
            <person name="Rippka R."/>
            <person name="Tandeau De Marsac N."/>
            <person name="Huntemann M."/>
            <person name="Wei C.-L."/>
            <person name="Han J."/>
            <person name="Detter J.C."/>
            <person name="Han C."/>
            <person name="Tapia R."/>
            <person name="Chen A."/>
            <person name="Kyrpides N."/>
            <person name="Mavromatis K."/>
            <person name="Markowitz V."/>
            <person name="Szeto E."/>
            <person name="Ivanova N."/>
            <person name="Pagani I."/>
            <person name="Pati A."/>
            <person name="Goodwin L."/>
            <person name="Nordberg H.P."/>
            <person name="Cantor M.N."/>
            <person name="Hua S.X."/>
            <person name="Woyke T."/>
            <person name="Kerfeld C.A."/>
        </authorList>
    </citation>
    <scope>NUCLEOTIDE SEQUENCE [LARGE SCALE GENOMIC DNA]</scope>
    <source>
        <strain evidence="3">ATCC 27169 / PCC 6605</strain>
    </source>
</reference>
<feature type="transmembrane region" description="Helical" evidence="1">
    <location>
        <begin position="103"/>
        <end position="128"/>
    </location>
</feature>
<name>K9UJ23_CHAP6</name>
<proteinExistence type="predicted"/>
<dbReference type="EMBL" id="CP003600">
    <property type="protein sequence ID" value="AFY94441.1"/>
    <property type="molecule type" value="Genomic_DNA"/>
</dbReference>
<keyword evidence="3" id="KW-1185">Reference proteome</keyword>
<keyword evidence="1" id="KW-0472">Membrane</keyword>
<sequence length="140" mass="15939">MNKKVRQIILLLWIGTTSLLDFLLALFTYPLITFFNYANDGPPYYEQNSYYLPIHEIVINQVLVSFLFLLFGIAWSSIILLGTERLLSFLRFPTPGNNKFTHLSLGLLKFALITIVCTILASNIYLIYDQIQGRGGIGSK</sequence>
<dbReference type="OrthoDB" id="9827250at2"/>
<protein>
    <submittedName>
        <fullName evidence="2">Uncharacterized protein</fullName>
    </submittedName>
</protein>
<keyword evidence="1" id="KW-1133">Transmembrane helix</keyword>